<organism evidence="8">
    <name type="scientific">Prosthecochloris aestuarii</name>
    <dbReference type="NCBI Taxonomy" id="1102"/>
    <lineage>
        <taxon>Bacteria</taxon>
        <taxon>Pseudomonadati</taxon>
        <taxon>Chlorobiota</taxon>
        <taxon>Chlorobiia</taxon>
        <taxon>Chlorobiales</taxon>
        <taxon>Chlorobiaceae</taxon>
        <taxon>Prosthecochloris</taxon>
    </lineage>
</organism>
<dbReference type="GO" id="GO:0009279">
    <property type="term" value="C:cell outer membrane"/>
    <property type="evidence" value="ECO:0007669"/>
    <property type="project" value="UniProtKB-SubCell"/>
</dbReference>
<gene>
    <name evidence="8" type="ORF">ENN50_00620</name>
</gene>
<keyword evidence="5" id="KW-0998">Cell outer membrane</keyword>
<dbReference type="GO" id="GO:0015562">
    <property type="term" value="F:efflux transmembrane transporter activity"/>
    <property type="evidence" value="ECO:0007669"/>
    <property type="project" value="InterPro"/>
</dbReference>
<keyword evidence="6" id="KW-0175">Coiled coil</keyword>
<comment type="subcellular location">
    <subcellularLocation>
        <location evidence="1">Cell outer membrane</location>
    </subcellularLocation>
</comment>
<keyword evidence="3" id="KW-0812">Transmembrane</keyword>
<dbReference type="Gene3D" id="1.20.1600.10">
    <property type="entry name" value="Outer membrane efflux proteins (OEP)"/>
    <property type="match status" value="1"/>
</dbReference>
<dbReference type="GO" id="GO:1990281">
    <property type="term" value="C:efflux pump complex"/>
    <property type="evidence" value="ECO:0007669"/>
    <property type="project" value="TreeGrafter"/>
</dbReference>
<evidence type="ECO:0000256" key="1">
    <source>
        <dbReference type="ARBA" id="ARBA00004442"/>
    </source>
</evidence>
<sequence>MHMMKNGPCRLIRSIVIAACMLLSPALDAQDRGETAPLPPLEHIIEAALEHSPVLKMQEEKILSGRYRHKTEQQRWFEYIRLNSNYGYAVESGEENATEGYSLGVGIEFSIFDLLSRGNQQRFYKHELREFEYRKEVLEEELQKEIIALYNTVKTKKELLGIYSKARGSTRLQEEMAEKEFTEGSIPISELARVTEIASKSAATFHEARFQYHEYYTILELMTGKKLSELAKQ</sequence>
<evidence type="ECO:0008006" key="9">
    <source>
        <dbReference type="Google" id="ProtNLM"/>
    </source>
</evidence>
<dbReference type="EMBL" id="DSBW01000014">
    <property type="protein sequence ID" value="HED30203.1"/>
    <property type="molecule type" value="Genomic_DNA"/>
</dbReference>
<reference evidence="8" key="1">
    <citation type="journal article" date="2020" name="mSystems">
        <title>Genome- and Community-Level Interaction Insights into Carbon Utilization and Element Cycling Functions of Hydrothermarchaeota in Hydrothermal Sediment.</title>
        <authorList>
            <person name="Zhou Z."/>
            <person name="Liu Y."/>
            <person name="Xu W."/>
            <person name="Pan J."/>
            <person name="Luo Z.H."/>
            <person name="Li M."/>
        </authorList>
    </citation>
    <scope>NUCLEOTIDE SEQUENCE [LARGE SCALE GENOMIC DNA]</scope>
    <source>
        <strain evidence="8">SpSt-1181</strain>
    </source>
</reference>
<accession>A0A831WN20</accession>
<dbReference type="GO" id="GO:0015288">
    <property type="term" value="F:porin activity"/>
    <property type="evidence" value="ECO:0007669"/>
    <property type="project" value="TreeGrafter"/>
</dbReference>
<keyword evidence="4" id="KW-0472">Membrane</keyword>
<dbReference type="SUPFAM" id="SSF56954">
    <property type="entry name" value="Outer membrane efflux proteins (OEP)"/>
    <property type="match status" value="1"/>
</dbReference>
<dbReference type="PANTHER" id="PTHR30026">
    <property type="entry name" value="OUTER MEMBRANE PROTEIN TOLC"/>
    <property type="match status" value="1"/>
</dbReference>
<feature type="coiled-coil region" evidence="6">
    <location>
        <begin position="121"/>
        <end position="148"/>
    </location>
</feature>
<evidence type="ECO:0000256" key="3">
    <source>
        <dbReference type="ARBA" id="ARBA00022692"/>
    </source>
</evidence>
<dbReference type="Proteomes" id="UP000886335">
    <property type="component" value="Unassembled WGS sequence"/>
</dbReference>
<comment type="caution">
    <text evidence="8">The sequence shown here is derived from an EMBL/GenBank/DDBJ whole genome shotgun (WGS) entry which is preliminary data.</text>
</comment>
<evidence type="ECO:0000256" key="4">
    <source>
        <dbReference type="ARBA" id="ARBA00023136"/>
    </source>
</evidence>
<evidence type="ECO:0000256" key="2">
    <source>
        <dbReference type="ARBA" id="ARBA00022452"/>
    </source>
</evidence>
<protein>
    <recommendedName>
        <fullName evidence="9">Outer membrane efflux protein</fullName>
    </recommendedName>
</protein>
<feature type="chain" id="PRO_5032294571" description="Outer membrane efflux protein" evidence="7">
    <location>
        <begin position="30"/>
        <end position="233"/>
    </location>
</feature>
<name>A0A831WN20_PROAE</name>
<evidence type="ECO:0000256" key="6">
    <source>
        <dbReference type="SAM" id="Coils"/>
    </source>
</evidence>
<keyword evidence="2" id="KW-1134">Transmembrane beta strand</keyword>
<proteinExistence type="predicted"/>
<keyword evidence="7" id="KW-0732">Signal</keyword>
<dbReference type="InterPro" id="IPR051906">
    <property type="entry name" value="TolC-like"/>
</dbReference>
<evidence type="ECO:0000256" key="7">
    <source>
        <dbReference type="SAM" id="SignalP"/>
    </source>
</evidence>
<evidence type="ECO:0000256" key="5">
    <source>
        <dbReference type="ARBA" id="ARBA00023237"/>
    </source>
</evidence>
<feature type="signal peptide" evidence="7">
    <location>
        <begin position="1"/>
        <end position="29"/>
    </location>
</feature>
<dbReference type="AlphaFoldDB" id="A0A831WN20"/>
<dbReference type="PANTHER" id="PTHR30026:SF20">
    <property type="entry name" value="OUTER MEMBRANE PROTEIN TOLC"/>
    <property type="match status" value="1"/>
</dbReference>
<evidence type="ECO:0000313" key="8">
    <source>
        <dbReference type="EMBL" id="HED30203.1"/>
    </source>
</evidence>